<organism evidence="3 4">
    <name type="scientific">Thanatephorus cucumeris (strain AG1-IB / isolate 7/3/14)</name>
    <name type="common">Lettuce bottom rot fungus</name>
    <name type="synonym">Rhizoctonia solani</name>
    <dbReference type="NCBI Taxonomy" id="1108050"/>
    <lineage>
        <taxon>Eukaryota</taxon>
        <taxon>Fungi</taxon>
        <taxon>Dikarya</taxon>
        <taxon>Basidiomycota</taxon>
        <taxon>Agaricomycotina</taxon>
        <taxon>Agaricomycetes</taxon>
        <taxon>Cantharellales</taxon>
        <taxon>Ceratobasidiaceae</taxon>
        <taxon>Rhizoctonia</taxon>
        <taxon>Rhizoctonia solani AG-1</taxon>
    </lineage>
</organism>
<feature type="compositionally biased region" description="Polar residues" evidence="1">
    <location>
        <begin position="330"/>
        <end position="351"/>
    </location>
</feature>
<dbReference type="PANTHER" id="PTHR15503:SF22">
    <property type="entry name" value="TRANSPOSON TY3-I GAG POLYPROTEIN"/>
    <property type="match status" value="1"/>
</dbReference>
<comment type="caution">
    <text evidence="3">The sequence shown here is derived from an EMBL/GenBank/DDBJ whole genome shotgun (WGS) entry which is preliminary data.</text>
</comment>
<evidence type="ECO:0000313" key="3">
    <source>
        <dbReference type="EMBL" id="CCO33708.1"/>
    </source>
</evidence>
<feature type="compositionally biased region" description="Polar residues" evidence="1">
    <location>
        <begin position="1"/>
        <end position="16"/>
    </location>
</feature>
<dbReference type="AlphaFoldDB" id="M5C144"/>
<protein>
    <recommendedName>
        <fullName evidence="2">Retrotransposon gag domain-containing protein</fullName>
    </recommendedName>
</protein>
<feature type="domain" description="Retrotransposon gag" evidence="2">
    <location>
        <begin position="201"/>
        <end position="284"/>
    </location>
</feature>
<feature type="region of interest" description="Disordered" evidence="1">
    <location>
        <begin position="322"/>
        <end position="351"/>
    </location>
</feature>
<dbReference type="Proteomes" id="UP000012065">
    <property type="component" value="Unassembled WGS sequence"/>
</dbReference>
<dbReference type="InterPro" id="IPR005162">
    <property type="entry name" value="Retrotrans_gag_dom"/>
</dbReference>
<reference evidence="3 4" key="1">
    <citation type="journal article" date="2013" name="J. Biotechnol.">
        <title>Establishment and interpretation of the genome sequence of the phytopathogenic fungus Rhizoctonia solani AG1-IB isolate 7/3/14.</title>
        <authorList>
            <person name="Wibberg D.W."/>
            <person name="Jelonek L.J."/>
            <person name="Rupp O.R."/>
            <person name="Hennig M.H."/>
            <person name="Eikmeyer F.E."/>
            <person name="Goesmann A.G."/>
            <person name="Hartmann A.H."/>
            <person name="Borriss R.B."/>
            <person name="Grosch R.G."/>
            <person name="Puehler A.P."/>
            <person name="Schlueter A.S."/>
        </authorList>
    </citation>
    <scope>NUCLEOTIDE SEQUENCE [LARGE SCALE GENOMIC DNA]</scope>
    <source>
        <strain evidence="4">AG1-IB / isolate 7/3/14</strain>
    </source>
</reference>
<dbReference type="HOGENOM" id="CLU_000384_20_0_1"/>
<gene>
    <name evidence="3" type="ORF">BN14_07793</name>
</gene>
<dbReference type="InterPro" id="IPR032567">
    <property type="entry name" value="RTL1-rel"/>
</dbReference>
<evidence type="ECO:0000313" key="4">
    <source>
        <dbReference type="Proteomes" id="UP000012065"/>
    </source>
</evidence>
<dbReference type="Pfam" id="PF03732">
    <property type="entry name" value="Retrotrans_gag"/>
    <property type="match status" value="1"/>
</dbReference>
<accession>M5C144</accession>
<feature type="region of interest" description="Disordered" evidence="1">
    <location>
        <begin position="1"/>
        <end position="32"/>
    </location>
</feature>
<evidence type="ECO:0000259" key="2">
    <source>
        <dbReference type="Pfam" id="PF03732"/>
    </source>
</evidence>
<evidence type="ECO:0000256" key="1">
    <source>
        <dbReference type="SAM" id="MobiDB-lite"/>
    </source>
</evidence>
<dbReference type="PANTHER" id="PTHR15503">
    <property type="entry name" value="LDOC1 RELATED"/>
    <property type="match status" value="1"/>
</dbReference>
<name>M5C144_THACB</name>
<dbReference type="EMBL" id="CAOJ01011942">
    <property type="protein sequence ID" value="CCO33708.1"/>
    <property type="molecule type" value="Genomic_DNA"/>
</dbReference>
<sequence length="351" mass="38184">MATSSQLPSVSRQPQHQGLGPSVGETPTHPGSATLDEIRNLLQALGAAISALTAWVMENKEVSRDIRTTVKNISQTVDVDKTPRPGANMGKKVKLEPPANIEWRHISSDNKSEAKVVTTATNPVTSGSKIHTASIPVGTVSQSLSRTPGGLLKPIKVKSPEPFKGGTGTEAKQWAARMSGWLCLSATQFESDKDVVTFLLVNMEGATSSWALSHLANITTVDKFDAAFKKAFFDPDKQRAAERKITTLAQTTTTAAYTTEFCTLLMSLDWNKAALRAQFYKGLHWHVKQHLAQKESQPQDLEELISAAIWIDNVQCKLEISRPPRESHSKSASITTTVRSINTGTPQVDSD</sequence>
<proteinExistence type="predicted"/>